<dbReference type="EMBL" id="BAAAPW010000001">
    <property type="protein sequence ID" value="GAA2025385.1"/>
    <property type="molecule type" value="Genomic_DNA"/>
</dbReference>
<evidence type="ECO:0000313" key="4">
    <source>
        <dbReference type="EMBL" id="GAA2025385.1"/>
    </source>
</evidence>
<gene>
    <name evidence="4" type="ORF">GCM10009819_05510</name>
</gene>
<dbReference type="SUPFAM" id="SSF52540">
    <property type="entry name" value="P-loop containing nucleoside triphosphate hydrolases"/>
    <property type="match status" value="1"/>
</dbReference>
<dbReference type="Pfam" id="PF13541">
    <property type="entry name" value="ChlI"/>
    <property type="match status" value="1"/>
</dbReference>
<dbReference type="InterPro" id="IPR045006">
    <property type="entry name" value="CHLI-like"/>
</dbReference>
<dbReference type="InterPro" id="IPR004482">
    <property type="entry name" value="Mg_chelat-rel"/>
</dbReference>
<dbReference type="PANTHER" id="PTHR32039">
    <property type="entry name" value="MAGNESIUM-CHELATASE SUBUNIT CHLI"/>
    <property type="match status" value="1"/>
</dbReference>
<keyword evidence="5" id="KW-1185">Reference proteome</keyword>
<name>A0ABP5FF74_9MICO</name>
<dbReference type="Pfam" id="PF01078">
    <property type="entry name" value="Mg_chelatase"/>
    <property type="match status" value="1"/>
</dbReference>
<dbReference type="Gene3D" id="3.30.230.10">
    <property type="match status" value="1"/>
</dbReference>
<comment type="similarity">
    <text evidence="1">Belongs to the Mg-chelatase subunits D/I family. ComM subfamily.</text>
</comment>
<evidence type="ECO:0000256" key="2">
    <source>
        <dbReference type="SAM" id="MobiDB-lite"/>
    </source>
</evidence>
<dbReference type="Pfam" id="PF13335">
    <property type="entry name" value="Mg_chelatase_C"/>
    <property type="match status" value="1"/>
</dbReference>
<dbReference type="InterPro" id="IPR020568">
    <property type="entry name" value="Ribosomal_Su5_D2-typ_SF"/>
</dbReference>
<dbReference type="InterPro" id="IPR014721">
    <property type="entry name" value="Ribsml_uS5_D2-typ_fold_subgr"/>
</dbReference>
<dbReference type="RefSeq" id="WP_344369268.1">
    <property type="nucleotide sequence ID" value="NZ_BAAAPW010000001.1"/>
</dbReference>
<dbReference type="NCBIfam" id="TIGR00368">
    <property type="entry name" value="YifB family Mg chelatase-like AAA ATPase"/>
    <property type="match status" value="1"/>
</dbReference>
<sequence length="525" mass="53747">MPVAHTRSVALVGLSGSIVEVEADLSSQLPAFVIIGLPDAALGEARERVRSAATNAGCPLPARRLTVNLSPAALPKHGSAFDLGIAVACLAAAGAVDAASVSQCVHLGELGLDGRLRPTHGILPAVLAAARAGCERVMVPVQNAPEARLVPGIEVVAVDSLGDAVRRHGGEPEGPPAGATPSAPAASGAGEAEAEDPASPPAGDLADVVGNVDAVGALLIAAAGGHHLMLVGPPGAGKTMLASRLPGLLPDLTADSALEVASLRSLAGHRLGETLSVRPPFESPHHTTSAAAMVGGGSRVIRPGAAARASHGVLFLDEAPEFPAAVLDALRQPLESGELSIHRANAVATFPARFQLVLAANPCPCGGGDTPGDGCSCPAAAKRRYFARISGPLLDRVDLRLWVPRVTPAQVMMRQDPEHVPAMRTEDARRRVIEAREAAADRLAGTPWRTNAQMPGPWLRGEGGLHPGSQATRALDHALERGGVTMRGYDRVLKLAWTVADLDGATRPTAEHVGRALGLRMGAVA</sequence>
<dbReference type="SUPFAM" id="SSF54211">
    <property type="entry name" value="Ribosomal protein S5 domain 2-like"/>
    <property type="match status" value="1"/>
</dbReference>
<reference evidence="5" key="1">
    <citation type="journal article" date="2019" name="Int. J. Syst. Evol. Microbiol.">
        <title>The Global Catalogue of Microorganisms (GCM) 10K type strain sequencing project: providing services to taxonomists for standard genome sequencing and annotation.</title>
        <authorList>
            <consortium name="The Broad Institute Genomics Platform"/>
            <consortium name="The Broad Institute Genome Sequencing Center for Infectious Disease"/>
            <person name="Wu L."/>
            <person name="Ma J."/>
        </authorList>
    </citation>
    <scope>NUCLEOTIDE SEQUENCE [LARGE SCALE GENOMIC DNA]</scope>
    <source>
        <strain evidence="5">JCM 15672</strain>
    </source>
</reference>
<evidence type="ECO:0000259" key="3">
    <source>
        <dbReference type="SMART" id="SM00382"/>
    </source>
</evidence>
<protein>
    <submittedName>
        <fullName evidence="4">YifB family Mg chelatase-like AAA ATPase</fullName>
    </submittedName>
</protein>
<comment type="caution">
    <text evidence="4">The sequence shown here is derived from an EMBL/GenBank/DDBJ whole genome shotgun (WGS) entry which is preliminary data.</text>
</comment>
<dbReference type="Proteomes" id="UP001501196">
    <property type="component" value="Unassembled WGS sequence"/>
</dbReference>
<dbReference type="InterPro" id="IPR000523">
    <property type="entry name" value="Mg_chelatse_chII-like_cat_dom"/>
</dbReference>
<dbReference type="Gene3D" id="3.40.50.300">
    <property type="entry name" value="P-loop containing nucleotide triphosphate hydrolases"/>
    <property type="match status" value="1"/>
</dbReference>
<dbReference type="InterPro" id="IPR027417">
    <property type="entry name" value="P-loop_NTPase"/>
</dbReference>
<dbReference type="PANTHER" id="PTHR32039:SF7">
    <property type="entry name" value="COMPETENCE PROTEIN COMM"/>
    <property type="match status" value="1"/>
</dbReference>
<accession>A0ABP5FF74</accession>
<dbReference type="InterPro" id="IPR025158">
    <property type="entry name" value="Mg_chelat-rel_C"/>
</dbReference>
<evidence type="ECO:0000256" key="1">
    <source>
        <dbReference type="ARBA" id="ARBA00006354"/>
    </source>
</evidence>
<evidence type="ECO:0000313" key="5">
    <source>
        <dbReference type="Proteomes" id="UP001501196"/>
    </source>
</evidence>
<feature type="region of interest" description="Disordered" evidence="2">
    <location>
        <begin position="165"/>
        <end position="204"/>
    </location>
</feature>
<dbReference type="InterPro" id="IPR003593">
    <property type="entry name" value="AAA+_ATPase"/>
</dbReference>
<feature type="domain" description="AAA+ ATPase" evidence="3">
    <location>
        <begin position="224"/>
        <end position="407"/>
    </location>
</feature>
<feature type="compositionally biased region" description="Low complexity" evidence="2">
    <location>
        <begin position="176"/>
        <end position="191"/>
    </location>
</feature>
<dbReference type="SMART" id="SM00382">
    <property type="entry name" value="AAA"/>
    <property type="match status" value="1"/>
</dbReference>
<organism evidence="4 5">
    <name type="scientific">Agromyces tropicus</name>
    <dbReference type="NCBI Taxonomy" id="555371"/>
    <lineage>
        <taxon>Bacteria</taxon>
        <taxon>Bacillati</taxon>
        <taxon>Actinomycetota</taxon>
        <taxon>Actinomycetes</taxon>
        <taxon>Micrococcales</taxon>
        <taxon>Microbacteriaceae</taxon>
        <taxon>Agromyces</taxon>
    </lineage>
</organism>
<proteinExistence type="inferred from homology"/>
<dbReference type="CDD" id="cd00009">
    <property type="entry name" value="AAA"/>
    <property type="match status" value="1"/>
</dbReference>